<dbReference type="GO" id="GO:0003723">
    <property type="term" value="F:RNA binding"/>
    <property type="evidence" value="ECO:0007669"/>
    <property type="project" value="UniProtKB-UniRule"/>
</dbReference>
<feature type="region of interest" description="Disordered" evidence="2">
    <location>
        <begin position="36"/>
        <end position="59"/>
    </location>
</feature>
<feature type="region of interest" description="Disordered" evidence="2">
    <location>
        <begin position="109"/>
        <end position="136"/>
    </location>
</feature>
<evidence type="ECO:0000313" key="4">
    <source>
        <dbReference type="EMBL" id="CDJ42630.1"/>
    </source>
</evidence>
<dbReference type="InterPro" id="IPR035979">
    <property type="entry name" value="RBD_domain_sf"/>
</dbReference>
<reference evidence="4" key="1">
    <citation type="submission" date="2013-10" db="EMBL/GenBank/DDBJ databases">
        <title>Genomic analysis of the causative agents of coccidiosis in chickens.</title>
        <authorList>
            <person name="Reid A.J."/>
            <person name="Blake D."/>
            <person name="Billington K."/>
            <person name="Browne H."/>
            <person name="Dunn M."/>
            <person name="Hung S."/>
            <person name="Kawahara F."/>
            <person name="Miranda-Saavedra D."/>
            <person name="Mourier T."/>
            <person name="Nagra H."/>
            <person name="Otto T.D."/>
            <person name="Rawlings N."/>
            <person name="Sanchez A."/>
            <person name="Sanders M."/>
            <person name="Subramaniam C."/>
            <person name="Tay Y."/>
            <person name="Dear P."/>
            <person name="Doerig C."/>
            <person name="Gruber A."/>
            <person name="Parkinson J."/>
            <person name="Shirley M."/>
            <person name="Wan K.L."/>
            <person name="Berriman M."/>
            <person name="Tomley F."/>
            <person name="Pain A."/>
        </authorList>
    </citation>
    <scope>NUCLEOTIDE SEQUENCE [LARGE SCALE GENOMIC DNA]</scope>
    <source>
        <strain evidence="4">Houghton</strain>
    </source>
</reference>
<dbReference type="CDD" id="cd00590">
    <property type="entry name" value="RRM_SF"/>
    <property type="match status" value="1"/>
</dbReference>
<dbReference type="Pfam" id="PF04677">
    <property type="entry name" value="CwfJ_C_1"/>
    <property type="match status" value="1"/>
</dbReference>
<dbReference type="RefSeq" id="XP_013233380.1">
    <property type="nucleotide sequence ID" value="XM_013377926.1"/>
</dbReference>
<keyword evidence="1" id="KW-0694">RNA-binding</keyword>
<dbReference type="OrthoDB" id="444325at2759"/>
<evidence type="ECO:0000256" key="2">
    <source>
        <dbReference type="SAM" id="MobiDB-lite"/>
    </source>
</evidence>
<dbReference type="SUPFAM" id="SSF54928">
    <property type="entry name" value="RNA-binding domain, RBD"/>
    <property type="match status" value="1"/>
</dbReference>
<dbReference type="OMA" id="CETHMIS"/>
<dbReference type="VEuPathDB" id="ToxoDB:ETH_00032310"/>
<organism evidence="4 5">
    <name type="scientific">Eimeria tenella</name>
    <name type="common">Coccidian parasite</name>
    <dbReference type="NCBI Taxonomy" id="5802"/>
    <lineage>
        <taxon>Eukaryota</taxon>
        <taxon>Sar</taxon>
        <taxon>Alveolata</taxon>
        <taxon>Apicomplexa</taxon>
        <taxon>Conoidasida</taxon>
        <taxon>Coccidia</taxon>
        <taxon>Eucoccidiorida</taxon>
        <taxon>Eimeriorina</taxon>
        <taxon>Eimeriidae</taxon>
        <taxon>Eimeria</taxon>
    </lineage>
</organism>
<dbReference type="Pfam" id="PF00076">
    <property type="entry name" value="RRM_1"/>
    <property type="match status" value="1"/>
</dbReference>
<name>U6L4C6_EIMTE</name>
<evidence type="ECO:0000256" key="1">
    <source>
        <dbReference type="PROSITE-ProRule" id="PRU00176"/>
    </source>
</evidence>
<dbReference type="InterPro" id="IPR040194">
    <property type="entry name" value="Cwf19-like"/>
</dbReference>
<dbReference type="GeneID" id="25255528"/>
<sequence>MRLISLGVVGEKGPHVKAFHALQLRPTTAMLDLLKQQEKQQQGESEGASRGFKQEQQQQQQAAAAADAVEEARAALFFVPIECNSPNPFICAVRQRQLLLHSPPPQEMWAPVAPGGPSPSAGGGLQGPPRPPKRPRETGVVLVENLPFELTEEGPLKKALERFGAIKFIFMPKDKTDPTKGTGKAYVVYFDPKDAASATEASGQLEGGGRSLRLRLYYDKIPFDRPTGAKSIKCGSVIATEPHADCWFCLANPQVEKHMIVDIADRMYTAVPKGGLTPLHMLLIPIAHLPSLAYADAETRREAAALIRAARTAFHQQNLDLVVYERYVPMKATKAMHSQLHAIPCDRSQALQSGELFEKRAKRAGLSLQKLPETADITSLSELANDPCLGYFYVEVPGVLTAKGQTIDRYLHVQPGRDSGKIPMTFGREVMAELLGLRDKVNWQACLVPKDEEAKLAAALRDVLGAN</sequence>
<dbReference type="GO" id="GO:0061632">
    <property type="term" value="F:RNA lariat debranching enzyme activator activity"/>
    <property type="evidence" value="ECO:0007669"/>
    <property type="project" value="TreeGrafter"/>
</dbReference>
<gene>
    <name evidence="4" type="ORF">ETH_00032310</name>
</gene>
<dbReference type="PANTHER" id="PTHR12072">
    <property type="entry name" value="CWF19, CELL CYCLE CONTROL PROTEIN"/>
    <property type="match status" value="1"/>
</dbReference>
<evidence type="ECO:0000259" key="3">
    <source>
        <dbReference type="PROSITE" id="PS50102"/>
    </source>
</evidence>
<dbReference type="PROSITE" id="PS50102">
    <property type="entry name" value="RRM"/>
    <property type="match status" value="1"/>
</dbReference>
<dbReference type="InterPro" id="IPR006768">
    <property type="entry name" value="Cwf19-like_C_dom-1"/>
</dbReference>
<keyword evidence="5" id="KW-1185">Reference proteome</keyword>
<dbReference type="InterPro" id="IPR012677">
    <property type="entry name" value="Nucleotide-bd_a/b_plait_sf"/>
</dbReference>
<dbReference type="Gene3D" id="3.30.428.10">
    <property type="entry name" value="HIT-like"/>
    <property type="match status" value="1"/>
</dbReference>
<feature type="compositionally biased region" description="Low complexity" evidence="2">
    <location>
        <begin position="110"/>
        <end position="120"/>
    </location>
</feature>
<dbReference type="GO" id="GO:0000398">
    <property type="term" value="P:mRNA splicing, via spliceosome"/>
    <property type="evidence" value="ECO:0007669"/>
    <property type="project" value="TreeGrafter"/>
</dbReference>
<reference evidence="4" key="2">
    <citation type="submission" date="2013-10" db="EMBL/GenBank/DDBJ databases">
        <authorList>
            <person name="Aslett M."/>
        </authorList>
    </citation>
    <scope>NUCLEOTIDE SEQUENCE [LARGE SCALE GENOMIC DNA]</scope>
    <source>
        <strain evidence="4">Houghton</strain>
    </source>
</reference>
<dbReference type="PANTHER" id="PTHR12072:SF4">
    <property type="entry name" value="CWF19-LIKE PROTEIN 1"/>
    <property type="match status" value="1"/>
</dbReference>
<dbReference type="InterPro" id="IPR036265">
    <property type="entry name" value="HIT-like_sf"/>
</dbReference>
<dbReference type="Gene3D" id="3.30.70.330">
    <property type="match status" value="1"/>
</dbReference>
<evidence type="ECO:0000313" key="5">
    <source>
        <dbReference type="Proteomes" id="UP000030747"/>
    </source>
</evidence>
<feature type="domain" description="RRM" evidence="3">
    <location>
        <begin position="139"/>
        <end position="219"/>
    </location>
</feature>
<dbReference type="SMART" id="SM00360">
    <property type="entry name" value="RRM"/>
    <property type="match status" value="1"/>
</dbReference>
<dbReference type="SUPFAM" id="SSF54197">
    <property type="entry name" value="HIT-like"/>
    <property type="match status" value="1"/>
</dbReference>
<dbReference type="InterPro" id="IPR000504">
    <property type="entry name" value="RRM_dom"/>
</dbReference>
<dbReference type="AlphaFoldDB" id="U6L4C6"/>
<dbReference type="VEuPathDB" id="ToxoDB:ETH2_1054500"/>
<accession>U6L4C6</accession>
<proteinExistence type="predicted"/>
<protein>
    <recommendedName>
        <fullName evidence="3">RRM domain-containing protein</fullName>
    </recommendedName>
</protein>
<dbReference type="EMBL" id="HG675728">
    <property type="protein sequence ID" value="CDJ42630.1"/>
    <property type="molecule type" value="Genomic_DNA"/>
</dbReference>
<dbReference type="GO" id="GO:0071014">
    <property type="term" value="C:post-mRNA release spliceosomal complex"/>
    <property type="evidence" value="ECO:0007669"/>
    <property type="project" value="TreeGrafter"/>
</dbReference>
<dbReference type="Proteomes" id="UP000030747">
    <property type="component" value="Unassembled WGS sequence"/>
</dbReference>